<evidence type="ECO:0000256" key="4">
    <source>
        <dbReference type="ARBA" id="ARBA00022723"/>
    </source>
</evidence>
<evidence type="ECO:0000256" key="6">
    <source>
        <dbReference type="ARBA" id="ARBA00022842"/>
    </source>
</evidence>
<dbReference type="EMBL" id="JBEPLJ010000009">
    <property type="protein sequence ID" value="MET3586568.1"/>
    <property type="molecule type" value="Genomic_DNA"/>
</dbReference>
<proteinExistence type="inferred from homology"/>
<evidence type="ECO:0000259" key="8">
    <source>
        <dbReference type="Pfam" id="PF01850"/>
    </source>
</evidence>
<comment type="cofactor">
    <cofactor evidence="1">
        <name>Mg(2+)</name>
        <dbReference type="ChEBI" id="CHEBI:18420"/>
    </cofactor>
</comment>
<dbReference type="CDD" id="cd09854">
    <property type="entry name" value="PIN_VapC-like"/>
    <property type="match status" value="1"/>
</dbReference>
<evidence type="ECO:0000256" key="7">
    <source>
        <dbReference type="ARBA" id="ARBA00038093"/>
    </source>
</evidence>
<keyword evidence="6" id="KW-0460">Magnesium</keyword>
<comment type="caution">
    <text evidence="9">The sequence shown here is derived from an EMBL/GenBank/DDBJ whole genome shotgun (WGS) entry which is preliminary data.</text>
</comment>
<dbReference type="Pfam" id="PF01850">
    <property type="entry name" value="PIN"/>
    <property type="match status" value="1"/>
</dbReference>
<protein>
    <submittedName>
        <fullName evidence="9">Nucleic acid-binding protein</fullName>
    </submittedName>
</protein>
<sequence>MAVLVDTSILVDIAVRDPVWLAWSRGALAKLAARVPLMINPIIYAEFSVRYRDMNEVEALLPAEEFRREGLPWAAAFAAGAAFSMYRQAGGARERVLPDFLIGAHALIRGYSIITRDPKGYRRYFPDVPLITPETHPNGRNS</sequence>
<dbReference type="Gene3D" id="3.40.50.1010">
    <property type="entry name" value="5'-nuclease"/>
    <property type="match status" value="1"/>
</dbReference>
<dbReference type="RefSeq" id="WP_247244311.1">
    <property type="nucleotide sequence ID" value="NZ_JALJRA010000009.1"/>
</dbReference>
<organism evidence="9 10">
    <name type="scientific">Pseudorhizobium tarimense</name>
    <dbReference type="NCBI Taxonomy" id="1079109"/>
    <lineage>
        <taxon>Bacteria</taxon>
        <taxon>Pseudomonadati</taxon>
        <taxon>Pseudomonadota</taxon>
        <taxon>Alphaproteobacteria</taxon>
        <taxon>Hyphomicrobiales</taxon>
        <taxon>Rhizobiaceae</taxon>
        <taxon>Rhizobium/Agrobacterium group</taxon>
        <taxon>Pseudorhizobium</taxon>
    </lineage>
</organism>
<dbReference type="SUPFAM" id="SSF88723">
    <property type="entry name" value="PIN domain-like"/>
    <property type="match status" value="1"/>
</dbReference>
<dbReference type="InterPro" id="IPR050556">
    <property type="entry name" value="Type_II_TA_system_RNase"/>
</dbReference>
<gene>
    <name evidence="9" type="ORF">ABID21_002686</name>
</gene>
<dbReference type="Proteomes" id="UP001549031">
    <property type="component" value="Unassembled WGS sequence"/>
</dbReference>
<evidence type="ECO:0000256" key="5">
    <source>
        <dbReference type="ARBA" id="ARBA00022801"/>
    </source>
</evidence>
<evidence type="ECO:0000313" key="10">
    <source>
        <dbReference type="Proteomes" id="UP001549031"/>
    </source>
</evidence>
<comment type="similarity">
    <text evidence="7">Belongs to the PINc/VapC protein family.</text>
</comment>
<keyword evidence="3" id="KW-0540">Nuclease</keyword>
<name>A0ABV2H7P6_9HYPH</name>
<keyword evidence="2" id="KW-1277">Toxin-antitoxin system</keyword>
<keyword evidence="4" id="KW-0479">Metal-binding</keyword>
<dbReference type="PANTHER" id="PTHR33653">
    <property type="entry name" value="RIBONUCLEASE VAPC2"/>
    <property type="match status" value="1"/>
</dbReference>
<evidence type="ECO:0000256" key="3">
    <source>
        <dbReference type="ARBA" id="ARBA00022722"/>
    </source>
</evidence>
<accession>A0ABV2H7P6</accession>
<reference evidence="9 10" key="1">
    <citation type="submission" date="2024-06" db="EMBL/GenBank/DDBJ databases">
        <title>Genomic Encyclopedia of Type Strains, Phase IV (KMG-IV): sequencing the most valuable type-strain genomes for metagenomic binning, comparative biology and taxonomic classification.</title>
        <authorList>
            <person name="Goeker M."/>
        </authorList>
    </citation>
    <scope>NUCLEOTIDE SEQUENCE [LARGE SCALE GENOMIC DNA]</scope>
    <source>
        <strain evidence="9 10">DSM 105042</strain>
    </source>
</reference>
<feature type="domain" description="PIN" evidence="8">
    <location>
        <begin position="3"/>
        <end position="119"/>
    </location>
</feature>
<dbReference type="InterPro" id="IPR029060">
    <property type="entry name" value="PIN-like_dom_sf"/>
</dbReference>
<evidence type="ECO:0000256" key="2">
    <source>
        <dbReference type="ARBA" id="ARBA00022649"/>
    </source>
</evidence>
<keyword evidence="5" id="KW-0378">Hydrolase</keyword>
<dbReference type="InterPro" id="IPR002716">
    <property type="entry name" value="PIN_dom"/>
</dbReference>
<dbReference type="PANTHER" id="PTHR33653:SF1">
    <property type="entry name" value="RIBONUCLEASE VAPC2"/>
    <property type="match status" value="1"/>
</dbReference>
<evidence type="ECO:0000256" key="1">
    <source>
        <dbReference type="ARBA" id="ARBA00001946"/>
    </source>
</evidence>
<keyword evidence="10" id="KW-1185">Reference proteome</keyword>
<evidence type="ECO:0000313" key="9">
    <source>
        <dbReference type="EMBL" id="MET3586568.1"/>
    </source>
</evidence>